<dbReference type="Pfam" id="PF01546">
    <property type="entry name" value="Peptidase_M20"/>
    <property type="match status" value="1"/>
</dbReference>
<sequence length="439" mass="48233">MSVNKIDEYIQKLLPKLKEWRRHFHKYPEVGWTEIYTTYVIAQELQQLDGKVIYGKELTKSDARQGVPDKSTLKKAKKRAEELQVPEEFIKQTEDGHTGALIQFEGKEEGPHVCYRVDIDALPITETSAASHFPNRENFASAFPGEMHACAHDGHITLGLGLATFLSEHPEEWNGKATIIFQPAEEGSRGAKAVVANRWLDDVDYFMSGHIGITDMKVGTIAATAAKFLATTKFDVIFKGVSSHAGAKPEEGGNALLAAAAAAVHTQGISRHSKGDTRINIGELNAGSGRNVVADYAKIIGETRGSSTQVNQYMMNEAARMIEASAFMYGVESQIEYTGEGMAAECDSEWQEWIASALEKSSLVKYVEPSREVGASEDATVMINHVQKQGGKATYMLFGTELAAGHHHPSFDYEEAVFGPALAAFIYPLVNSIWKEEEN</sequence>
<dbReference type="STRING" id="1122204.SAMN05421781_2860"/>
<feature type="binding site" evidence="1">
    <location>
        <position position="152"/>
    </location>
    <ligand>
        <name>Mn(2+)</name>
        <dbReference type="ChEBI" id="CHEBI:29035"/>
        <label>2</label>
    </ligand>
</feature>
<dbReference type="InterPro" id="IPR036264">
    <property type="entry name" value="Bact_exopeptidase_dim_dom"/>
</dbReference>
<evidence type="ECO:0000313" key="4">
    <source>
        <dbReference type="Proteomes" id="UP000199488"/>
    </source>
</evidence>
<dbReference type="InterPro" id="IPR017439">
    <property type="entry name" value="Amidohydrolase"/>
</dbReference>
<dbReference type="AlphaFoldDB" id="A0A1H2XRE3"/>
<reference evidence="3 4" key="1">
    <citation type="submission" date="2016-10" db="EMBL/GenBank/DDBJ databases">
        <authorList>
            <person name="de Groot N.N."/>
        </authorList>
    </citation>
    <scope>NUCLEOTIDE SEQUENCE [LARGE SCALE GENOMIC DNA]</scope>
    <source>
        <strain evidence="3 4">DSM 23126</strain>
    </source>
</reference>
<proteinExistence type="predicted"/>
<feature type="binding site" evidence="1">
    <location>
        <position position="210"/>
    </location>
    <ligand>
        <name>Mn(2+)</name>
        <dbReference type="ChEBI" id="CHEBI:29035"/>
        <label>2</label>
    </ligand>
</feature>
<dbReference type="GO" id="GO:0046872">
    <property type="term" value="F:metal ion binding"/>
    <property type="evidence" value="ECO:0007669"/>
    <property type="project" value="UniProtKB-KW"/>
</dbReference>
<accession>A0A1H2XRE3</accession>
<dbReference type="GO" id="GO:0071713">
    <property type="term" value="F:para-aminobenzoyl-glutamate hydrolase activity"/>
    <property type="evidence" value="ECO:0007669"/>
    <property type="project" value="TreeGrafter"/>
</dbReference>
<dbReference type="PANTHER" id="PTHR30575">
    <property type="entry name" value="PEPTIDASE M20"/>
    <property type="match status" value="1"/>
</dbReference>
<dbReference type="GO" id="GO:0005737">
    <property type="term" value="C:cytoplasm"/>
    <property type="evidence" value="ECO:0007669"/>
    <property type="project" value="TreeGrafter"/>
</dbReference>
<keyword evidence="1" id="KW-0464">Manganese</keyword>
<dbReference type="SUPFAM" id="SSF53187">
    <property type="entry name" value="Zn-dependent exopeptidases"/>
    <property type="match status" value="1"/>
</dbReference>
<gene>
    <name evidence="3" type="ORF">SAMN05421781_2860</name>
</gene>
<dbReference type="Gene3D" id="3.40.630.10">
    <property type="entry name" value="Zn peptidases"/>
    <property type="match status" value="2"/>
</dbReference>
<dbReference type="SUPFAM" id="SSF55031">
    <property type="entry name" value="Bacterial exopeptidase dimerisation domain"/>
    <property type="match status" value="1"/>
</dbReference>
<comment type="cofactor">
    <cofactor evidence="1">
        <name>Mn(2+)</name>
        <dbReference type="ChEBI" id="CHEBI:29035"/>
    </cofactor>
    <text evidence="1">The Mn(2+) ion enhances activity.</text>
</comment>
<dbReference type="EMBL" id="FNNC01000007">
    <property type="protein sequence ID" value="SDW94899.1"/>
    <property type="molecule type" value="Genomic_DNA"/>
</dbReference>
<dbReference type="InterPro" id="IPR011650">
    <property type="entry name" value="Peptidase_M20_dimer"/>
</dbReference>
<evidence type="ECO:0000313" key="3">
    <source>
        <dbReference type="EMBL" id="SDW94899.1"/>
    </source>
</evidence>
<dbReference type="InterPro" id="IPR052030">
    <property type="entry name" value="Peptidase_M20/M20A_hydrolases"/>
</dbReference>
<keyword evidence="4" id="KW-1185">Reference proteome</keyword>
<feature type="binding site" evidence="1">
    <location>
        <position position="407"/>
    </location>
    <ligand>
        <name>Mn(2+)</name>
        <dbReference type="ChEBI" id="CHEBI:29035"/>
        <label>2</label>
    </ligand>
</feature>
<dbReference type="Pfam" id="PF07687">
    <property type="entry name" value="M20_dimer"/>
    <property type="match status" value="1"/>
</dbReference>
<dbReference type="InterPro" id="IPR002933">
    <property type="entry name" value="Peptidase_M20"/>
</dbReference>
<dbReference type="Proteomes" id="UP000199488">
    <property type="component" value="Unassembled WGS sequence"/>
</dbReference>
<feature type="binding site" evidence="1">
    <location>
        <position position="186"/>
    </location>
    <ligand>
        <name>Mn(2+)</name>
        <dbReference type="ChEBI" id="CHEBI:29035"/>
        <label>2</label>
    </ligand>
</feature>
<protein>
    <submittedName>
        <fullName evidence="3">Aminobenzoyl-glutamate utilization protein A</fullName>
    </submittedName>
</protein>
<organism evidence="3 4">
    <name type="scientific">Marinococcus luteus</name>
    <dbReference type="NCBI Taxonomy" id="1122204"/>
    <lineage>
        <taxon>Bacteria</taxon>
        <taxon>Bacillati</taxon>
        <taxon>Bacillota</taxon>
        <taxon>Bacilli</taxon>
        <taxon>Bacillales</taxon>
        <taxon>Bacillaceae</taxon>
        <taxon>Marinococcus</taxon>
    </lineage>
</organism>
<dbReference type="NCBIfam" id="TIGR01891">
    <property type="entry name" value="amidohydrolases"/>
    <property type="match status" value="1"/>
</dbReference>
<dbReference type="GO" id="GO:0016805">
    <property type="term" value="F:dipeptidase activity"/>
    <property type="evidence" value="ECO:0007669"/>
    <property type="project" value="TreeGrafter"/>
</dbReference>
<dbReference type="RefSeq" id="WP_091616520.1">
    <property type="nucleotide sequence ID" value="NZ_FNNC01000007.1"/>
</dbReference>
<evidence type="ECO:0000256" key="1">
    <source>
        <dbReference type="PIRSR" id="PIRSR005962-1"/>
    </source>
</evidence>
<feature type="domain" description="Peptidase M20 dimerisation" evidence="2">
    <location>
        <begin position="234"/>
        <end position="323"/>
    </location>
</feature>
<dbReference type="PIRSF" id="PIRSF005962">
    <property type="entry name" value="Pept_M20D_amidohydro"/>
    <property type="match status" value="1"/>
</dbReference>
<dbReference type="GO" id="GO:0046657">
    <property type="term" value="P:folic acid catabolic process"/>
    <property type="evidence" value="ECO:0007669"/>
    <property type="project" value="TreeGrafter"/>
</dbReference>
<feature type="binding site" evidence="1">
    <location>
        <position position="150"/>
    </location>
    <ligand>
        <name>Mn(2+)</name>
        <dbReference type="ChEBI" id="CHEBI:29035"/>
        <label>2</label>
    </ligand>
</feature>
<evidence type="ECO:0000259" key="2">
    <source>
        <dbReference type="Pfam" id="PF07687"/>
    </source>
</evidence>
<dbReference type="OrthoDB" id="9776731at2"/>
<keyword evidence="1" id="KW-0479">Metal-binding</keyword>
<name>A0A1H2XRE3_9BACI</name>
<dbReference type="PANTHER" id="PTHR30575:SF3">
    <property type="entry name" value="PEPTIDASE M20 DIMERISATION DOMAIN-CONTAINING PROTEIN"/>
    <property type="match status" value="1"/>
</dbReference>